<name>A0A8D5ZKI2_9CREN</name>
<protein>
    <submittedName>
        <fullName evidence="1">Uncharacterized protein</fullName>
    </submittedName>
</protein>
<dbReference type="NCBIfam" id="NF046074">
    <property type="entry name" value="UpsB"/>
    <property type="match status" value="1"/>
</dbReference>
<dbReference type="KEGG" id="csty:KN1_25940"/>
<dbReference type="EMBL" id="AP024597">
    <property type="protein sequence ID" value="BCU71297.1"/>
    <property type="molecule type" value="Genomic_DNA"/>
</dbReference>
<evidence type="ECO:0000313" key="2">
    <source>
        <dbReference type="Proteomes" id="UP000825123"/>
    </source>
</evidence>
<dbReference type="AlphaFoldDB" id="A0A8D5ZKI2"/>
<dbReference type="RefSeq" id="WP_221288014.1">
    <property type="nucleotide sequence ID" value="NZ_AP024597.1"/>
</dbReference>
<sequence length="136" mass="15387">MKAVTSIFSSLIVTLITLSLAVPLFLYFNTIYNNSRSELGSSYNALQNAMNTQITIIRASDNISDIYVYNYGKYNVTIEEVIIGNSTFITNYNLRPLGIVSLYNIIKTNSSNINDLFVDKNTSIVLRVNGNYYYYS</sequence>
<dbReference type="GeneID" id="66164317"/>
<accession>A0A8D5ZKI2</accession>
<evidence type="ECO:0000313" key="1">
    <source>
        <dbReference type="EMBL" id="BCU71297.1"/>
    </source>
</evidence>
<proteinExistence type="predicted"/>
<reference evidence="1 2" key="1">
    <citation type="submission" date="2021-04" db="EMBL/GenBank/DDBJ databases">
        <title>Complete genome sequence of Stygiolobus sp. KN-1.</title>
        <authorList>
            <person name="Nakamura K."/>
            <person name="Sakai H."/>
            <person name="Kurosawa N."/>
        </authorList>
    </citation>
    <scope>NUCLEOTIDE SEQUENCE [LARGE SCALE GENOMIC DNA]</scope>
    <source>
        <strain evidence="1 2">KN-1</strain>
    </source>
</reference>
<keyword evidence="2" id="KW-1185">Reference proteome</keyword>
<gene>
    <name evidence="1" type="ORF">KN1_25940</name>
</gene>
<organism evidence="1 2">
    <name type="scientific">Stygiolobus caldivivus</name>
    <dbReference type="NCBI Taxonomy" id="2824673"/>
    <lineage>
        <taxon>Archaea</taxon>
        <taxon>Thermoproteota</taxon>
        <taxon>Thermoprotei</taxon>
        <taxon>Sulfolobales</taxon>
        <taxon>Sulfolobaceae</taxon>
        <taxon>Stygiolobus</taxon>
    </lineage>
</organism>
<dbReference type="Proteomes" id="UP000825123">
    <property type="component" value="Chromosome"/>
</dbReference>